<dbReference type="GO" id="GO:0006351">
    <property type="term" value="P:DNA-templated transcription"/>
    <property type="evidence" value="ECO:0007669"/>
    <property type="project" value="InterPro"/>
</dbReference>
<feature type="domain" description="RNA-directed RNA polymerase C-terminal" evidence="1">
    <location>
        <begin position="3"/>
        <end position="80"/>
    </location>
</feature>
<name>A0A5S6QW27_TRIMR</name>
<dbReference type="GO" id="GO:0003723">
    <property type="term" value="F:RNA binding"/>
    <property type="evidence" value="ECO:0007669"/>
    <property type="project" value="InterPro"/>
</dbReference>
<accession>A0A5S6QW27</accession>
<dbReference type="InterPro" id="IPR043502">
    <property type="entry name" value="DNA/RNA_pol_sf"/>
</dbReference>
<reference evidence="3 4" key="2">
    <citation type="submission" date="2019-12" db="UniProtKB">
        <authorList>
            <consortium name="WormBaseParasite"/>
        </authorList>
    </citation>
    <scope>IDENTIFICATION</scope>
</reference>
<organism evidence="2 3">
    <name type="scientific">Trichuris muris</name>
    <name type="common">Mouse whipworm</name>
    <dbReference type="NCBI Taxonomy" id="70415"/>
    <lineage>
        <taxon>Eukaryota</taxon>
        <taxon>Metazoa</taxon>
        <taxon>Ecdysozoa</taxon>
        <taxon>Nematoda</taxon>
        <taxon>Enoplea</taxon>
        <taxon>Dorylaimia</taxon>
        <taxon>Trichinellida</taxon>
        <taxon>Trichuridae</taxon>
        <taxon>Trichuris</taxon>
    </lineage>
</organism>
<dbReference type="InterPro" id="IPR001205">
    <property type="entry name" value="RNA-dir_pol_C"/>
</dbReference>
<evidence type="ECO:0000259" key="1">
    <source>
        <dbReference type="Pfam" id="PF00680"/>
    </source>
</evidence>
<evidence type="ECO:0000313" key="4">
    <source>
        <dbReference type="WBParaSite" id="TMUE_3000013299.1"/>
    </source>
</evidence>
<sequence>MGAIDASKFDHNVPLWLIEEILVAIKDHALGWTSDVVDSKLAYLIDTYVEVYDTALRVEKGLLSGWRMTTFIGSLVSELVAARCKELASREDLQHVKNLVADFWQMNSLIATLLLASALRSALGSMPPEDLALNGTYNVRSDVWEDQLDRPDLRVRYPFDVYVSGFYGNIPVRFAVNLRLNYTITSFMRKKYYDAGPLFREWLRYITVREPPLPFKGHT</sequence>
<dbReference type="WBParaSite" id="TMUE_3000013299.1">
    <property type="protein sequence ID" value="TMUE_3000013299.1"/>
    <property type="gene ID" value="WBGene00301837"/>
</dbReference>
<dbReference type="SUPFAM" id="SSF56672">
    <property type="entry name" value="DNA/RNA polymerases"/>
    <property type="match status" value="1"/>
</dbReference>
<dbReference type="Pfam" id="PF00680">
    <property type="entry name" value="RdRP_1"/>
    <property type="match status" value="1"/>
</dbReference>
<dbReference type="Proteomes" id="UP000046395">
    <property type="component" value="Unassembled WGS sequence"/>
</dbReference>
<protein>
    <submittedName>
        <fullName evidence="3 4">RNA-directed RNA polymerase C-terminal domain-containing protein</fullName>
    </submittedName>
</protein>
<proteinExistence type="predicted"/>
<dbReference type="GO" id="GO:0003968">
    <property type="term" value="F:RNA-directed RNA polymerase activity"/>
    <property type="evidence" value="ECO:0007669"/>
    <property type="project" value="InterPro"/>
</dbReference>
<reference evidence="2" key="1">
    <citation type="submission" date="2014-03" db="EMBL/GenBank/DDBJ databases">
        <title>The whipworm genome and dual-species transcriptomics of an intimate host-pathogen interaction.</title>
        <authorList>
            <person name="Foth B.J."/>
            <person name="Tsai I.J."/>
            <person name="Reid A.J."/>
            <person name="Bancroft A.J."/>
            <person name="Nichol S."/>
            <person name="Tracey A."/>
            <person name="Holroyd N."/>
            <person name="Cotton J.A."/>
            <person name="Stanley E.J."/>
            <person name="Zarowiecki M."/>
            <person name="Liu J.Z."/>
            <person name="Huckvale T."/>
            <person name="Cooper P.J."/>
            <person name="Grencis R.K."/>
            <person name="Berriman M."/>
        </authorList>
    </citation>
    <scope>NUCLEOTIDE SEQUENCE [LARGE SCALE GENOMIC DNA]</scope>
    <source>
        <strain evidence="2">Edinburgh</strain>
    </source>
</reference>
<dbReference type="WBParaSite" id="TMUE_3000011606.1">
    <property type="protein sequence ID" value="TMUE_3000011606.1"/>
    <property type="gene ID" value="WBGene00301350"/>
</dbReference>
<keyword evidence="2" id="KW-1185">Reference proteome</keyword>
<dbReference type="AlphaFoldDB" id="A0A5S6QW27"/>
<evidence type="ECO:0000313" key="3">
    <source>
        <dbReference type="WBParaSite" id="TMUE_3000011606.1"/>
    </source>
</evidence>
<evidence type="ECO:0000313" key="2">
    <source>
        <dbReference type="Proteomes" id="UP000046395"/>
    </source>
</evidence>